<evidence type="ECO:0000259" key="13">
    <source>
        <dbReference type="SMART" id="SM00760"/>
    </source>
</evidence>
<evidence type="ECO:0000313" key="15">
    <source>
        <dbReference type="Proteomes" id="UP000032233"/>
    </source>
</evidence>
<feature type="domain" description="AAA+ ATPase" evidence="12">
    <location>
        <begin position="138"/>
        <end position="273"/>
    </location>
</feature>
<dbReference type="PATRIC" id="fig|1429043.3.peg.4234"/>
<keyword evidence="4 8" id="KW-0547">Nucleotide-binding</keyword>
<comment type="caution">
    <text evidence="8">Lacks conserved residue(s) required for the propagation of feature annotation.</text>
</comment>
<dbReference type="InterPro" id="IPR010921">
    <property type="entry name" value="Trp_repressor/repl_initiator"/>
</dbReference>
<evidence type="ECO:0000256" key="4">
    <source>
        <dbReference type="ARBA" id="ARBA00022741"/>
    </source>
</evidence>
<dbReference type="EMBL" id="AZAC01000034">
    <property type="protein sequence ID" value="KIX12283.1"/>
    <property type="molecule type" value="Genomic_DNA"/>
</dbReference>
<dbReference type="SMART" id="SM00382">
    <property type="entry name" value="AAA"/>
    <property type="match status" value="1"/>
</dbReference>
<feature type="region of interest" description="Domain I, interacts with DnaA modulators" evidence="8">
    <location>
        <begin position="1"/>
        <end position="79"/>
    </location>
</feature>
<dbReference type="InterPro" id="IPR024633">
    <property type="entry name" value="DnaA_N_dom"/>
</dbReference>
<evidence type="ECO:0000256" key="11">
    <source>
        <dbReference type="RuleBase" id="RU004227"/>
    </source>
</evidence>
<dbReference type="InterPro" id="IPR001957">
    <property type="entry name" value="Chromosome_initiator_DnaA"/>
</dbReference>
<dbReference type="RefSeq" id="WP_044350849.1">
    <property type="nucleotide sequence ID" value="NZ_AZAC01000034.1"/>
</dbReference>
<feature type="binding site" evidence="8">
    <location>
        <position position="149"/>
    </location>
    <ligand>
        <name>ATP</name>
        <dbReference type="ChEBI" id="CHEBI:30616"/>
    </ligand>
</feature>
<dbReference type="Pfam" id="PF11638">
    <property type="entry name" value="DnaA_N"/>
    <property type="match status" value="1"/>
</dbReference>
<dbReference type="GO" id="GO:0005737">
    <property type="term" value="C:cytoplasm"/>
    <property type="evidence" value="ECO:0007669"/>
    <property type="project" value="UniProtKB-SubCell"/>
</dbReference>
<gene>
    <name evidence="8" type="primary">dnaA</name>
    <name evidence="14" type="ORF">X474_19975</name>
</gene>
<feature type="binding site" evidence="8">
    <location>
        <position position="153"/>
    </location>
    <ligand>
        <name>ATP</name>
        <dbReference type="ChEBI" id="CHEBI:30616"/>
    </ligand>
</feature>
<dbReference type="CDD" id="cd00009">
    <property type="entry name" value="AAA"/>
    <property type="match status" value="1"/>
</dbReference>
<dbReference type="SMART" id="SM00760">
    <property type="entry name" value="Bac_DnaA_C"/>
    <property type="match status" value="1"/>
</dbReference>
<dbReference type="InterPro" id="IPR003593">
    <property type="entry name" value="AAA+_ATPase"/>
</dbReference>
<name>A0A0D2HP11_9BACT</name>
<accession>A0A0D2HP11</accession>
<dbReference type="GO" id="GO:0006270">
    <property type="term" value="P:DNA replication initiation"/>
    <property type="evidence" value="ECO:0007669"/>
    <property type="project" value="UniProtKB-UniRule"/>
</dbReference>
<comment type="domain">
    <text evidence="8">Domain I is involved in oligomerization and binding regulators, domain II is flexibile and of varying length in different bacteria, domain III forms the AAA+ region, while domain IV binds dsDNA.</text>
</comment>
<evidence type="ECO:0000259" key="12">
    <source>
        <dbReference type="SMART" id="SM00382"/>
    </source>
</evidence>
<dbReference type="PANTHER" id="PTHR30050">
    <property type="entry name" value="CHROMOSOMAL REPLICATION INITIATOR PROTEIN DNAA"/>
    <property type="match status" value="1"/>
</dbReference>
<evidence type="ECO:0000256" key="3">
    <source>
        <dbReference type="ARBA" id="ARBA00022705"/>
    </source>
</evidence>
<evidence type="ECO:0000256" key="1">
    <source>
        <dbReference type="ARBA" id="ARBA00006583"/>
    </source>
</evidence>
<dbReference type="Pfam" id="PF00308">
    <property type="entry name" value="Bac_DnaA"/>
    <property type="match status" value="1"/>
</dbReference>
<dbReference type="InterPro" id="IPR018312">
    <property type="entry name" value="Chromosome_initiator_DnaA_CS"/>
</dbReference>
<dbReference type="GO" id="GO:0005524">
    <property type="term" value="F:ATP binding"/>
    <property type="evidence" value="ECO:0007669"/>
    <property type="project" value="UniProtKB-UniRule"/>
</dbReference>
<comment type="function">
    <text evidence="8 10">Plays an essential role in the initiation and regulation of chromosomal replication. ATP-DnaA binds to the origin of replication (oriC) to initiate formation of the DNA replication initiation complex once per cell cycle. Binds the DnaA box (a 9 base pair repeat at the origin) and separates the double-stranded (ds)DNA. Forms a right-handed helical filament on oriC DNA; dsDNA binds to the exterior of the filament while single-stranded (ss)DNA is stabiized in the filament's interior. The ATP-DnaA-oriC complex binds and stabilizes one strand of the AT-rich DNA unwinding element (DUE), permitting loading of DNA polymerase. After initiation quickly degrades to an ADP-DnaA complex that is not apt for DNA replication. Binds acidic phospholipids.</text>
</comment>
<feature type="binding site" evidence="8">
    <location>
        <position position="151"/>
    </location>
    <ligand>
        <name>ATP</name>
        <dbReference type="ChEBI" id="CHEBI:30616"/>
    </ligand>
</feature>
<dbReference type="Gene3D" id="3.40.50.300">
    <property type="entry name" value="P-loop containing nucleotide triphosphate hydrolases"/>
    <property type="match status" value="1"/>
</dbReference>
<dbReference type="HAMAP" id="MF_00377">
    <property type="entry name" value="DnaA_bact"/>
    <property type="match status" value="1"/>
</dbReference>
<organism evidence="14 15">
    <name type="scientific">Dethiosulfatarculus sandiegensis</name>
    <dbReference type="NCBI Taxonomy" id="1429043"/>
    <lineage>
        <taxon>Bacteria</taxon>
        <taxon>Pseudomonadati</taxon>
        <taxon>Thermodesulfobacteriota</taxon>
        <taxon>Desulfarculia</taxon>
        <taxon>Desulfarculales</taxon>
        <taxon>Desulfarculaceae</taxon>
        <taxon>Dethiosulfatarculus</taxon>
    </lineage>
</organism>
<sequence>MSENRLWNHIIEDLQNRLERDDFDLWIKPLAAQMGANDNLTLLCPSRFHLKRLRETYLPMVNNFLENQGEQVKLNCKVAVPSNSRGENQSNRQMNLPSIKRGMPLLNNRFKFDRFVAGGGNELAFAAAKALAGEKRFFSNTLLLVSDTGLGKSHLTQSVGHYVMETQPNARVAYLTAEDFANQMISALRRKNMDAFKEHFRRECDILLLEEIPFLAGKEKTQDELGFTLDALLDAGKRIILTSCQVPNEIKGIKRNLESRISSGMTINIEPPDHRTRVNILAHQAHEEGMVVDPEVLEYLAQEIPEDIRRLQSSLVGIMAQGSLTNRPMDLGLAVEIVGKMTHRKKKVNVETIRDMVARIYGMEISTLTSRSRRKVVTVPRNMAMYLCRKHTSASYATIGRSFNRDHATVMYGVNQIDRKIANDPKLQKEMSHIEQRLGVR</sequence>
<evidence type="ECO:0000256" key="2">
    <source>
        <dbReference type="ARBA" id="ARBA00022490"/>
    </source>
</evidence>
<feature type="domain" description="Chromosomal replication initiator DnaA C-terminal" evidence="13">
    <location>
        <begin position="349"/>
        <end position="417"/>
    </location>
</feature>
<dbReference type="Pfam" id="PF08299">
    <property type="entry name" value="Bac_DnaA_C"/>
    <property type="match status" value="1"/>
</dbReference>
<dbReference type="PANTHER" id="PTHR30050:SF2">
    <property type="entry name" value="CHROMOSOMAL REPLICATION INITIATOR PROTEIN DNAA"/>
    <property type="match status" value="1"/>
</dbReference>
<dbReference type="STRING" id="1429043.X474_19975"/>
<keyword evidence="15" id="KW-1185">Reference proteome</keyword>
<evidence type="ECO:0000256" key="8">
    <source>
        <dbReference type="HAMAP-Rule" id="MF_00377"/>
    </source>
</evidence>
<keyword evidence="2 8" id="KW-0963">Cytoplasm</keyword>
<dbReference type="InterPro" id="IPR027417">
    <property type="entry name" value="P-loop_NTPase"/>
</dbReference>
<dbReference type="SUPFAM" id="SSF48295">
    <property type="entry name" value="TrpR-like"/>
    <property type="match status" value="1"/>
</dbReference>
<evidence type="ECO:0000256" key="6">
    <source>
        <dbReference type="ARBA" id="ARBA00023121"/>
    </source>
</evidence>
<evidence type="ECO:0000256" key="9">
    <source>
        <dbReference type="NCBIfam" id="TIGR00362"/>
    </source>
</evidence>
<dbReference type="Gene3D" id="1.10.1750.10">
    <property type="match status" value="1"/>
</dbReference>
<evidence type="ECO:0000256" key="5">
    <source>
        <dbReference type="ARBA" id="ARBA00022840"/>
    </source>
</evidence>
<evidence type="ECO:0000313" key="14">
    <source>
        <dbReference type="EMBL" id="KIX12283.1"/>
    </source>
</evidence>
<comment type="subcellular location">
    <subcellularLocation>
        <location evidence="8">Cytoplasm</location>
    </subcellularLocation>
</comment>
<evidence type="ECO:0000256" key="10">
    <source>
        <dbReference type="RuleBase" id="RU000577"/>
    </source>
</evidence>
<dbReference type="SUPFAM" id="SSF52540">
    <property type="entry name" value="P-loop containing nucleoside triphosphate hydrolases"/>
    <property type="match status" value="1"/>
</dbReference>
<dbReference type="Proteomes" id="UP000032233">
    <property type="component" value="Unassembled WGS sequence"/>
</dbReference>
<reference evidence="14 15" key="1">
    <citation type="submission" date="2013-11" db="EMBL/GenBank/DDBJ databases">
        <title>Metagenomic analysis of a methanogenic consortium involved in long chain n-alkane degradation.</title>
        <authorList>
            <person name="Davidova I.A."/>
            <person name="Callaghan A.V."/>
            <person name="Wawrik B."/>
            <person name="Pruitt S."/>
            <person name="Marks C."/>
            <person name="Duncan K.E."/>
            <person name="Suflita J.M."/>
        </authorList>
    </citation>
    <scope>NUCLEOTIDE SEQUENCE [LARGE SCALE GENOMIC DNA]</scope>
    <source>
        <strain evidence="14 15">SPR</strain>
    </source>
</reference>
<dbReference type="AlphaFoldDB" id="A0A0D2HP11"/>
<dbReference type="GO" id="GO:0006275">
    <property type="term" value="P:regulation of DNA replication"/>
    <property type="evidence" value="ECO:0007669"/>
    <property type="project" value="UniProtKB-UniRule"/>
</dbReference>
<dbReference type="InterPro" id="IPR020591">
    <property type="entry name" value="Chromosome_initiator_DnaA-like"/>
</dbReference>
<dbReference type="Gene3D" id="1.10.8.60">
    <property type="match status" value="1"/>
</dbReference>
<feature type="region of interest" description="Domain IV, binds dsDNA" evidence="8">
    <location>
        <begin position="323"/>
        <end position="441"/>
    </location>
</feature>
<keyword evidence="7 8" id="KW-0238">DNA-binding</keyword>
<evidence type="ECO:0000256" key="7">
    <source>
        <dbReference type="ARBA" id="ARBA00023125"/>
    </source>
</evidence>
<dbReference type="Gene3D" id="3.30.300.180">
    <property type="match status" value="1"/>
</dbReference>
<comment type="subunit">
    <text evidence="8">Oligomerizes as a right-handed, spiral filament on DNA at oriC.</text>
</comment>
<dbReference type="GO" id="GO:0005886">
    <property type="term" value="C:plasma membrane"/>
    <property type="evidence" value="ECO:0007669"/>
    <property type="project" value="TreeGrafter"/>
</dbReference>
<dbReference type="PRINTS" id="PR00051">
    <property type="entry name" value="DNAA"/>
</dbReference>
<dbReference type="InParanoid" id="A0A0D2HP11"/>
<comment type="caution">
    <text evidence="14">The sequence shown here is derived from an EMBL/GenBank/DDBJ whole genome shotgun (WGS) entry which is preliminary data.</text>
</comment>
<comment type="similarity">
    <text evidence="1 8 11">Belongs to the DnaA family.</text>
</comment>
<dbReference type="NCBIfam" id="TIGR00362">
    <property type="entry name" value="DnaA"/>
    <property type="match status" value="1"/>
</dbReference>
<keyword evidence="5 8" id="KW-0067">ATP-binding</keyword>
<dbReference type="GO" id="GO:0003688">
    <property type="term" value="F:DNA replication origin binding"/>
    <property type="evidence" value="ECO:0007669"/>
    <property type="project" value="UniProtKB-UniRule"/>
</dbReference>
<feature type="binding site" evidence="8">
    <location>
        <position position="152"/>
    </location>
    <ligand>
        <name>ATP</name>
        <dbReference type="ChEBI" id="CHEBI:30616"/>
    </ligand>
</feature>
<dbReference type="InterPro" id="IPR013317">
    <property type="entry name" value="DnaA_dom"/>
</dbReference>
<dbReference type="GO" id="GO:0008289">
    <property type="term" value="F:lipid binding"/>
    <property type="evidence" value="ECO:0007669"/>
    <property type="project" value="UniProtKB-KW"/>
</dbReference>
<dbReference type="InterPro" id="IPR038454">
    <property type="entry name" value="DnaA_N_sf"/>
</dbReference>
<protein>
    <recommendedName>
        <fullName evidence="8 9">Chromosomal replication initiator protein DnaA</fullName>
    </recommendedName>
</protein>
<dbReference type="CDD" id="cd06571">
    <property type="entry name" value="Bac_DnaA_C"/>
    <property type="match status" value="1"/>
</dbReference>
<proteinExistence type="inferred from homology"/>
<keyword evidence="6 8" id="KW-0446">Lipid-binding</keyword>
<dbReference type="InterPro" id="IPR013159">
    <property type="entry name" value="DnaA_C"/>
</dbReference>
<keyword evidence="3 8" id="KW-0235">DNA replication</keyword>
<dbReference type="PROSITE" id="PS01008">
    <property type="entry name" value="DNAA"/>
    <property type="match status" value="1"/>
</dbReference>